<feature type="binding site" evidence="10">
    <location>
        <position position="73"/>
    </location>
    <ligand>
        <name>Na(+)</name>
        <dbReference type="ChEBI" id="CHEBI:29101"/>
        <note>structural</note>
    </ligand>
</feature>
<keyword evidence="10" id="KW-0813">Transport</keyword>
<name>A0ABN2IH55_9MICO</name>
<keyword evidence="3 10" id="KW-0812">Transmembrane</keyword>
<evidence type="ECO:0000256" key="2">
    <source>
        <dbReference type="ARBA" id="ARBA00022475"/>
    </source>
</evidence>
<gene>
    <name evidence="10" type="primary">fluC</name>
    <name evidence="10" type="synonym">crcB</name>
    <name evidence="11" type="ORF">GCM10009808_23410</name>
</gene>
<dbReference type="Pfam" id="PF02537">
    <property type="entry name" value="CRCB"/>
    <property type="match status" value="1"/>
</dbReference>
<dbReference type="EMBL" id="BAAAPL010000002">
    <property type="protein sequence ID" value="GAA1704773.1"/>
    <property type="molecule type" value="Genomic_DNA"/>
</dbReference>
<comment type="caution">
    <text evidence="11">The sequence shown here is derived from an EMBL/GenBank/DDBJ whole genome shotgun (WGS) entry which is preliminary data.</text>
</comment>
<comment type="activity regulation">
    <text evidence="10">Na(+) is not transported, but it plays an essential structural role and its presence is essential for fluoride channel function.</text>
</comment>
<evidence type="ECO:0000313" key="12">
    <source>
        <dbReference type="Proteomes" id="UP001501690"/>
    </source>
</evidence>
<keyword evidence="5 10" id="KW-0472">Membrane</keyword>
<evidence type="ECO:0000256" key="5">
    <source>
        <dbReference type="ARBA" id="ARBA00023136"/>
    </source>
</evidence>
<comment type="catalytic activity">
    <reaction evidence="8">
        <text>fluoride(in) = fluoride(out)</text>
        <dbReference type="Rhea" id="RHEA:76159"/>
        <dbReference type="ChEBI" id="CHEBI:17051"/>
    </reaction>
    <physiologicalReaction direction="left-to-right" evidence="8">
        <dbReference type="Rhea" id="RHEA:76160"/>
    </physiologicalReaction>
</comment>
<evidence type="ECO:0000256" key="10">
    <source>
        <dbReference type="HAMAP-Rule" id="MF_00454"/>
    </source>
</evidence>
<keyword evidence="10" id="KW-0406">Ion transport</keyword>
<keyword evidence="10" id="KW-0479">Metal-binding</keyword>
<reference evidence="11 12" key="1">
    <citation type="journal article" date="2019" name="Int. J. Syst. Evol. Microbiol.">
        <title>The Global Catalogue of Microorganisms (GCM) 10K type strain sequencing project: providing services to taxonomists for standard genome sequencing and annotation.</title>
        <authorList>
            <consortium name="The Broad Institute Genomics Platform"/>
            <consortium name="The Broad Institute Genome Sequencing Center for Infectious Disease"/>
            <person name="Wu L."/>
            <person name="Ma J."/>
        </authorList>
    </citation>
    <scope>NUCLEOTIDE SEQUENCE [LARGE SCALE GENOMIC DNA]</scope>
    <source>
        <strain evidence="11 12">JCM 15577</strain>
    </source>
</reference>
<evidence type="ECO:0000256" key="4">
    <source>
        <dbReference type="ARBA" id="ARBA00022989"/>
    </source>
</evidence>
<keyword evidence="6 10" id="KW-0407">Ion channel</keyword>
<evidence type="ECO:0000313" key="11">
    <source>
        <dbReference type="EMBL" id="GAA1704773.1"/>
    </source>
</evidence>
<sequence length="116" mass="11734">MLLVFAGGTVGSAVRIALQALIDPVVPWLALPLVNVLGSFLLGVTVALASKRVPERAAVMSAFWGTGMMGGFTTYSALAVFSLDPAALPVSALTVVAGLGAAVAGLMLARPRKARA</sequence>
<proteinExistence type="inferred from homology"/>
<keyword evidence="4 10" id="KW-1133">Transmembrane helix</keyword>
<protein>
    <recommendedName>
        <fullName evidence="10">Fluoride-specific ion channel FluC</fullName>
    </recommendedName>
</protein>
<evidence type="ECO:0000256" key="1">
    <source>
        <dbReference type="ARBA" id="ARBA00004651"/>
    </source>
</evidence>
<evidence type="ECO:0000256" key="3">
    <source>
        <dbReference type="ARBA" id="ARBA00022692"/>
    </source>
</evidence>
<dbReference type="InterPro" id="IPR003691">
    <property type="entry name" value="FluC"/>
</dbReference>
<organism evidence="11 12">
    <name type="scientific">Microbacterium sediminicola</name>
    <dbReference type="NCBI Taxonomy" id="415210"/>
    <lineage>
        <taxon>Bacteria</taxon>
        <taxon>Bacillati</taxon>
        <taxon>Actinomycetota</taxon>
        <taxon>Actinomycetes</taxon>
        <taxon>Micrococcales</taxon>
        <taxon>Microbacteriaceae</taxon>
        <taxon>Microbacterium</taxon>
    </lineage>
</organism>
<comment type="similarity">
    <text evidence="7 10">Belongs to the fluoride channel Fluc/FEX (TC 1.A.43) family.</text>
</comment>
<keyword evidence="10" id="KW-0915">Sodium</keyword>
<feature type="transmembrane region" description="Helical" evidence="10">
    <location>
        <begin position="87"/>
        <end position="109"/>
    </location>
</feature>
<evidence type="ECO:0000256" key="6">
    <source>
        <dbReference type="ARBA" id="ARBA00023303"/>
    </source>
</evidence>
<feature type="transmembrane region" description="Helical" evidence="10">
    <location>
        <begin position="25"/>
        <end position="49"/>
    </location>
</feature>
<evidence type="ECO:0000256" key="7">
    <source>
        <dbReference type="ARBA" id="ARBA00035120"/>
    </source>
</evidence>
<dbReference type="Proteomes" id="UP001501690">
    <property type="component" value="Unassembled WGS sequence"/>
</dbReference>
<keyword evidence="2 10" id="KW-1003">Cell membrane</keyword>
<keyword evidence="12" id="KW-1185">Reference proteome</keyword>
<accession>A0ABN2IH55</accession>
<comment type="subcellular location">
    <subcellularLocation>
        <location evidence="1 10">Cell membrane</location>
        <topology evidence="1 10">Multi-pass membrane protein</topology>
    </subcellularLocation>
</comment>
<dbReference type="HAMAP" id="MF_00454">
    <property type="entry name" value="FluC"/>
    <property type="match status" value="1"/>
</dbReference>
<feature type="binding site" evidence="10">
    <location>
        <position position="70"/>
    </location>
    <ligand>
        <name>Na(+)</name>
        <dbReference type="ChEBI" id="CHEBI:29101"/>
        <note>structural</note>
    </ligand>
</feature>
<feature type="transmembrane region" description="Helical" evidence="10">
    <location>
        <begin position="61"/>
        <end position="81"/>
    </location>
</feature>
<evidence type="ECO:0000256" key="9">
    <source>
        <dbReference type="ARBA" id="ARBA00049940"/>
    </source>
</evidence>
<comment type="function">
    <text evidence="9 10">Fluoride-specific ion channel. Important for reducing fluoride concentration in the cell, thus reducing its toxicity.</text>
</comment>
<evidence type="ECO:0000256" key="8">
    <source>
        <dbReference type="ARBA" id="ARBA00035585"/>
    </source>
</evidence>